<reference evidence="1 2" key="1">
    <citation type="submission" date="2022-12" db="EMBL/GenBank/DDBJ databases">
        <title>Draft genome sequence of Paenibacillus sp. dW9.</title>
        <authorList>
            <person name="Choi E.-W."/>
            <person name="Kim D.-U."/>
        </authorList>
    </citation>
    <scope>NUCLEOTIDE SEQUENCE [LARGE SCALE GENOMIC DNA]</scope>
    <source>
        <strain evidence="2">dW9</strain>
    </source>
</reference>
<comment type="caution">
    <text evidence="1">The sequence shown here is derived from an EMBL/GenBank/DDBJ whole genome shotgun (WGS) entry which is preliminary data.</text>
</comment>
<sequence length="54" mass="6645">MRDRLKYQYYGPDRPEVLFDLQRNPEETVNHISDPLYESQVERFRKRAKELGFN</sequence>
<protein>
    <recommendedName>
        <fullName evidence="3">N-sulphoglucosamine sulphohydrolase C-terminal domain-containing protein</fullName>
    </recommendedName>
</protein>
<dbReference type="RefSeq" id="WP_269883525.1">
    <property type="nucleotide sequence ID" value="NZ_JAQAGZ010000015.1"/>
</dbReference>
<organism evidence="1 2">
    <name type="scientific">Paenibacillus gyeongsangnamensis</name>
    <dbReference type="NCBI Taxonomy" id="3388067"/>
    <lineage>
        <taxon>Bacteria</taxon>
        <taxon>Bacillati</taxon>
        <taxon>Bacillota</taxon>
        <taxon>Bacilli</taxon>
        <taxon>Bacillales</taxon>
        <taxon>Paenibacillaceae</taxon>
        <taxon>Paenibacillus</taxon>
    </lineage>
</organism>
<evidence type="ECO:0000313" key="2">
    <source>
        <dbReference type="Proteomes" id="UP001527882"/>
    </source>
</evidence>
<evidence type="ECO:0008006" key="3">
    <source>
        <dbReference type="Google" id="ProtNLM"/>
    </source>
</evidence>
<gene>
    <name evidence="1" type="ORF">O9H85_21750</name>
</gene>
<accession>A0ABT4QDR1</accession>
<dbReference type="Proteomes" id="UP001527882">
    <property type="component" value="Unassembled WGS sequence"/>
</dbReference>
<dbReference type="Gene3D" id="3.40.720.10">
    <property type="entry name" value="Alkaline Phosphatase, subunit A"/>
    <property type="match status" value="1"/>
</dbReference>
<name>A0ABT4QDR1_9BACL</name>
<evidence type="ECO:0000313" key="1">
    <source>
        <dbReference type="EMBL" id="MCZ8514995.1"/>
    </source>
</evidence>
<proteinExistence type="predicted"/>
<dbReference type="SUPFAM" id="SSF53649">
    <property type="entry name" value="Alkaline phosphatase-like"/>
    <property type="match status" value="1"/>
</dbReference>
<keyword evidence="2" id="KW-1185">Reference proteome</keyword>
<dbReference type="EMBL" id="JAQAGZ010000015">
    <property type="protein sequence ID" value="MCZ8514995.1"/>
    <property type="molecule type" value="Genomic_DNA"/>
</dbReference>
<dbReference type="InterPro" id="IPR017850">
    <property type="entry name" value="Alkaline_phosphatase_core_sf"/>
</dbReference>